<protein>
    <submittedName>
        <fullName evidence="2">DUF3592 domain-containing protein</fullName>
    </submittedName>
</protein>
<gene>
    <name evidence="2" type="ORF">QP460_010720</name>
</gene>
<feature type="transmembrane region" description="Helical" evidence="1">
    <location>
        <begin position="111"/>
        <end position="135"/>
    </location>
</feature>
<proteinExistence type="predicted"/>
<dbReference type="AlphaFoldDB" id="A0AAW9SLN8"/>
<reference evidence="2" key="2">
    <citation type="submission" date="2024-05" db="EMBL/GenBank/DDBJ databases">
        <authorList>
            <person name="Wolfe A."/>
        </authorList>
    </citation>
    <scope>NUCLEOTIDE SEQUENCE</scope>
    <source>
        <strain evidence="2">UMB1064</strain>
    </source>
</reference>
<evidence type="ECO:0000256" key="1">
    <source>
        <dbReference type="SAM" id="Phobius"/>
    </source>
</evidence>
<keyword evidence="1" id="KW-0812">Transmembrane</keyword>
<organism evidence="2 3">
    <name type="scientific">Corynebacterium amycolatum</name>
    <dbReference type="NCBI Taxonomy" id="43765"/>
    <lineage>
        <taxon>Bacteria</taxon>
        <taxon>Bacillati</taxon>
        <taxon>Actinomycetota</taxon>
        <taxon>Actinomycetes</taxon>
        <taxon>Mycobacteriales</taxon>
        <taxon>Corynebacteriaceae</taxon>
        <taxon>Corynebacterium</taxon>
    </lineage>
</organism>
<evidence type="ECO:0000313" key="3">
    <source>
        <dbReference type="Proteomes" id="UP001223646"/>
    </source>
</evidence>
<dbReference type="RefSeq" id="WP_070601337.1">
    <property type="nucleotide sequence ID" value="NZ_JASOOY020000034.1"/>
</dbReference>
<dbReference type="PROSITE" id="PS51257">
    <property type="entry name" value="PROKAR_LIPOPROTEIN"/>
    <property type="match status" value="1"/>
</dbReference>
<accession>A0AAW9SLN8</accession>
<name>A0AAW9SLN8_CORAY</name>
<dbReference type="EMBL" id="JASOOY020000034">
    <property type="protein sequence ID" value="MEO3718052.1"/>
    <property type="molecule type" value="Genomic_DNA"/>
</dbReference>
<evidence type="ECO:0000313" key="2">
    <source>
        <dbReference type="EMBL" id="MEO3718052.1"/>
    </source>
</evidence>
<reference evidence="2" key="1">
    <citation type="submission" date="2023-05" db="EMBL/GenBank/DDBJ databases">
        <authorList>
            <person name="Du J."/>
        </authorList>
    </citation>
    <scope>NUCLEOTIDE SEQUENCE</scope>
    <source>
        <strain evidence="2">UMB1064</strain>
    </source>
</reference>
<sequence length="163" mass="18386">MQWKTALANWPRLLRQVLLFVIICLLLSCLAMVVGCFINDRNIESNMGQSVANVRSVELLRTTVDFVDENGDFQSPPTGLLYPVGLEEGQRVRVEYDRTDPNVVRVAGRTWTLSLLPATSIASVAFIVVAPLWWLSLRATRRLQRDPQKVNRGSLSLSDEMEN</sequence>
<comment type="caution">
    <text evidence="2">The sequence shown here is derived from an EMBL/GenBank/DDBJ whole genome shotgun (WGS) entry which is preliminary data.</text>
</comment>
<keyword evidence="1" id="KW-0472">Membrane</keyword>
<keyword evidence="1" id="KW-1133">Transmembrane helix</keyword>
<dbReference type="Proteomes" id="UP001223646">
    <property type="component" value="Unassembled WGS sequence"/>
</dbReference>